<keyword evidence="3" id="KW-1185">Reference proteome</keyword>
<accession>A0A2V0NW52</accession>
<name>A0A2V0NW52_9CHLO</name>
<reference evidence="2 3" key="1">
    <citation type="journal article" date="2018" name="Sci. Rep.">
        <title>Raphidocelis subcapitata (=Pseudokirchneriella subcapitata) provides an insight into genome evolution and environmental adaptations in the Sphaeropleales.</title>
        <authorList>
            <person name="Suzuki S."/>
            <person name="Yamaguchi H."/>
            <person name="Nakajima N."/>
            <person name="Kawachi M."/>
        </authorList>
    </citation>
    <scope>NUCLEOTIDE SEQUENCE [LARGE SCALE GENOMIC DNA]</scope>
    <source>
        <strain evidence="2 3">NIES-35</strain>
    </source>
</reference>
<feature type="region of interest" description="Disordered" evidence="1">
    <location>
        <begin position="1"/>
        <end position="48"/>
    </location>
</feature>
<protein>
    <submittedName>
        <fullName evidence="2">Uncharacterized protein</fullName>
    </submittedName>
</protein>
<proteinExistence type="predicted"/>
<sequence>MAMSMRGGLMNAQCRPRPASRRAARAAAPPTLRRQRAPLPRCRCQQPAVEAPQESALRGYLEGEARLKPYQADRVLRELAKRPDADVAWLQERLGAVAAALGAPASSGALADALYNGGLDLLEADAGEFKQRLGAIKDALPGVDAVELASREPRLLYSPGAAAAVKQVLAKLTTVYPYKSSNKKRDVLQLVAEYPELLVRMGAYAGDAGIKKVQDLPVDIQNRILRSYC</sequence>
<dbReference type="OrthoDB" id="548036at2759"/>
<comment type="caution">
    <text evidence="2">The sequence shown here is derived from an EMBL/GenBank/DDBJ whole genome shotgun (WGS) entry which is preliminary data.</text>
</comment>
<evidence type="ECO:0000313" key="2">
    <source>
        <dbReference type="EMBL" id="GBF89783.1"/>
    </source>
</evidence>
<feature type="compositionally biased region" description="Low complexity" evidence="1">
    <location>
        <begin position="25"/>
        <end position="41"/>
    </location>
</feature>
<dbReference type="InParanoid" id="A0A2V0NW52"/>
<evidence type="ECO:0000256" key="1">
    <source>
        <dbReference type="SAM" id="MobiDB-lite"/>
    </source>
</evidence>
<organism evidence="2 3">
    <name type="scientific">Raphidocelis subcapitata</name>
    <dbReference type="NCBI Taxonomy" id="307507"/>
    <lineage>
        <taxon>Eukaryota</taxon>
        <taxon>Viridiplantae</taxon>
        <taxon>Chlorophyta</taxon>
        <taxon>core chlorophytes</taxon>
        <taxon>Chlorophyceae</taxon>
        <taxon>CS clade</taxon>
        <taxon>Sphaeropleales</taxon>
        <taxon>Selenastraceae</taxon>
        <taxon>Raphidocelis</taxon>
    </lineage>
</organism>
<gene>
    <name evidence="2" type="ORF">Rsub_02953</name>
</gene>
<dbReference type="Proteomes" id="UP000247498">
    <property type="component" value="Unassembled WGS sequence"/>
</dbReference>
<evidence type="ECO:0000313" key="3">
    <source>
        <dbReference type="Proteomes" id="UP000247498"/>
    </source>
</evidence>
<dbReference type="EMBL" id="BDRX01000012">
    <property type="protein sequence ID" value="GBF89783.1"/>
    <property type="molecule type" value="Genomic_DNA"/>
</dbReference>
<dbReference type="AlphaFoldDB" id="A0A2V0NW52"/>